<comment type="caution">
    <text evidence="1">The sequence shown here is derived from an EMBL/GenBank/DDBJ whole genome shotgun (WGS) entry which is preliminary data.</text>
</comment>
<dbReference type="Proteomes" id="UP001157502">
    <property type="component" value="Chromosome 19"/>
</dbReference>
<evidence type="ECO:0000313" key="2">
    <source>
        <dbReference type="Proteomes" id="UP001157502"/>
    </source>
</evidence>
<accession>A0ACC2G137</accession>
<protein>
    <submittedName>
        <fullName evidence="1">Uncharacterized protein</fullName>
    </submittedName>
</protein>
<reference evidence="1" key="1">
    <citation type="submission" date="2021-05" db="EMBL/GenBank/DDBJ databases">
        <authorList>
            <person name="Pan Q."/>
            <person name="Jouanno E."/>
            <person name="Zahm M."/>
            <person name="Klopp C."/>
            <person name="Cabau C."/>
            <person name="Louis A."/>
            <person name="Berthelot C."/>
            <person name="Parey E."/>
            <person name="Roest Crollius H."/>
            <person name="Montfort J."/>
            <person name="Robinson-Rechavi M."/>
            <person name="Bouchez O."/>
            <person name="Lampietro C."/>
            <person name="Lopez Roques C."/>
            <person name="Donnadieu C."/>
            <person name="Postlethwait J."/>
            <person name="Bobe J."/>
            <person name="Dillon D."/>
            <person name="Chandos A."/>
            <person name="von Hippel F."/>
            <person name="Guiguen Y."/>
        </authorList>
    </citation>
    <scope>NUCLEOTIDE SEQUENCE</scope>
    <source>
        <strain evidence="1">YG-Jan2019</strain>
    </source>
</reference>
<name>A0ACC2G137_DALPE</name>
<dbReference type="EMBL" id="CM055746">
    <property type="protein sequence ID" value="KAJ7997349.1"/>
    <property type="molecule type" value="Genomic_DNA"/>
</dbReference>
<sequence>METNRERKDVTQQRKRGFRVWYDHVSGVPGGKSYGQIKEEEPDTPTRTLHHPMQEDQRRTREKIDNATQAGRAVVVPDWSG</sequence>
<evidence type="ECO:0000313" key="1">
    <source>
        <dbReference type="EMBL" id="KAJ7997349.1"/>
    </source>
</evidence>
<proteinExistence type="predicted"/>
<keyword evidence="2" id="KW-1185">Reference proteome</keyword>
<organism evidence="1 2">
    <name type="scientific">Dallia pectoralis</name>
    <name type="common">Alaska blackfish</name>
    <dbReference type="NCBI Taxonomy" id="75939"/>
    <lineage>
        <taxon>Eukaryota</taxon>
        <taxon>Metazoa</taxon>
        <taxon>Chordata</taxon>
        <taxon>Craniata</taxon>
        <taxon>Vertebrata</taxon>
        <taxon>Euteleostomi</taxon>
        <taxon>Actinopterygii</taxon>
        <taxon>Neopterygii</taxon>
        <taxon>Teleostei</taxon>
        <taxon>Protacanthopterygii</taxon>
        <taxon>Esociformes</taxon>
        <taxon>Umbridae</taxon>
        <taxon>Dallia</taxon>
    </lineage>
</organism>
<gene>
    <name evidence="1" type="ORF">DPEC_G00228060</name>
</gene>